<dbReference type="PIRSF" id="PIRSF028937">
    <property type="entry name" value="Lg_Ch_AO"/>
    <property type="match status" value="1"/>
</dbReference>
<protein>
    <recommendedName>
        <fullName evidence="5 12">Long-chain-alcohol oxidase</fullName>
        <ecNumber evidence="5 12">1.1.3.20</ecNumber>
    </recommendedName>
</protein>
<evidence type="ECO:0000259" key="16">
    <source>
        <dbReference type="Pfam" id="PF05199"/>
    </source>
</evidence>
<organism evidence="17 18">
    <name type="scientific">Rhizopus oryzae</name>
    <name type="common">Mucormycosis agent</name>
    <name type="synonym">Rhizopus arrhizus var. delemar</name>
    <dbReference type="NCBI Taxonomy" id="64495"/>
    <lineage>
        <taxon>Eukaryota</taxon>
        <taxon>Fungi</taxon>
        <taxon>Fungi incertae sedis</taxon>
        <taxon>Mucoromycota</taxon>
        <taxon>Mucoromycotina</taxon>
        <taxon>Mucoromycetes</taxon>
        <taxon>Mucorales</taxon>
        <taxon>Mucorineae</taxon>
        <taxon>Rhizopodaceae</taxon>
        <taxon>Rhizopus</taxon>
    </lineage>
</organism>
<evidence type="ECO:0000256" key="3">
    <source>
        <dbReference type="ARBA" id="ARBA00004370"/>
    </source>
</evidence>
<dbReference type="InterPro" id="IPR000172">
    <property type="entry name" value="GMC_OxRdtase_N"/>
</dbReference>
<evidence type="ECO:0000256" key="8">
    <source>
        <dbReference type="ARBA" id="ARBA00022827"/>
    </source>
</evidence>
<sequence length="695" mass="76991">MSASMVDPFRARICPPFELNNHQQETLAALLDTFIAPLPKEQVDEIVERLKDTHSEEEVRKFCKISSTSLDSIEGTIQFINNSILPQKRIELMKLLSFLSTRPGTFVLTGHFEEFKNLSLADREKAVLGWKNSYVAPLRGMYKSFHSLACHPAFKEHSKTFAEAMHYDLKTDTVYENIPERLPMLSFNEVKDDLHFDVIIIGSGGGGGVVAGQLAQAGKSVLVIEKGKYFHEDDFFHQEQDAFINLYENGSFSPTLNGSVSIAAGSVFGGGTTVNWAACLKLQHFVREEWAKQGLSYFMSPKFSKDLDKVFDRIGATTEGIKHNGSNQVLVDGCKVLGYPVADIPQNTGGRPHDCHFCFGGCRAGIKNGTMNSWLRDAHQHGAKFLDKTKVKKVLIEKGRAVGVECLMNYDRKVRIKADQVVVSAGSLQSPGVLLRSGLKNKQIGQNLRLHPSTITFGYFDKKIRTFEGSIMTAVSTVAENPENDGYGCKLEIPCVHPGSYSTCVPWRGAAAHKELMMRYEHCAPILILARDKDSRGTVQYDKDENLIADYKLSPRDSRSMLEGIARSVEILVAAGAREVHAPQYGVEPFKFEVNEESRVDNPRFIAWKASMIKHGLPDEGVGLFCAHQMGTNRMGISPNNSVVKPTGETWEVKNLYVADASVFPTSSGVNPMVTTETIALHIADCIIDDSKSKL</sequence>
<dbReference type="Proteomes" id="UP000716291">
    <property type="component" value="Unassembled WGS sequence"/>
</dbReference>
<keyword evidence="9" id="KW-1133">Transmembrane helix</keyword>
<name>A0A9P6WYU1_RHIOR</name>
<dbReference type="InterPro" id="IPR007867">
    <property type="entry name" value="GMC_OxRtase_C"/>
</dbReference>
<comment type="function">
    <text evidence="2">Long-chain fatty alcohol oxidase involved in the omega-oxidation pathway of lipid degradation.</text>
</comment>
<dbReference type="EMBL" id="JAANQT010002915">
    <property type="protein sequence ID" value="KAG1301662.1"/>
    <property type="molecule type" value="Genomic_DNA"/>
</dbReference>
<comment type="similarity">
    <text evidence="4 12">Belongs to the GMC oxidoreductase family.</text>
</comment>
<dbReference type="Pfam" id="PF00890">
    <property type="entry name" value="FAD_binding_2"/>
    <property type="match status" value="1"/>
</dbReference>
<dbReference type="PANTHER" id="PTHR46056">
    <property type="entry name" value="LONG-CHAIN-ALCOHOL OXIDASE"/>
    <property type="match status" value="1"/>
</dbReference>
<dbReference type="SUPFAM" id="SSF51905">
    <property type="entry name" value="FAD/NAD(P)-binding domain"/>
    <property type="match status" value="1"/>
</dbReference>
<dbReference type="GO" id="GO:0050660">
    <property type="term" value="F:flavin adenine dinucleotide binding"/>
    <property type="evidence" value="ECO:0007669"/>
    <property type="project" value="InterPro"/>
</dbReference>
<evidence type="ECO:0000256" key="10">
    <source>
        <dbReference type="ARBA" id="ARBA00023002"/>
    </source>
</evidence>
<dbReference type="InterPro" id="IPR036188">
    <property type="entry name" value="FAD/NAD-bd_sf"/>
</dbReference>
<feature type="domain" description="Glucose-methanol-choline oxidoreductase N-terminal" evidence="14">
    <location>
        <begin position="245"/>
        <end position="452"/>
    </location>
</feature>
<dbReference type="OrthoDB" id="269227at2759"/>
<evidence type="ECO:0000256" key="7">
    <source>
        <dbReference type="ARBA" id="ARBA00022692"/>
    </source>
</evidence>
<evidence type="ECO:0000259" key="14">
    <source>
        <dbReference type="Pfam" id="PF00732"/>
    </source>
</evidence>
<dbReference type="EC" id="1.1.3.20" evidence="5 12"/>
<dbReference type="Pfam" id="PF05199">
    <property type="entry name" value="GMC_oxred_C"/>
    <property type="match status" value="1"/>
</dbReference>
<dbReference type="Gene3D" id="3.50.50.60">
    <property type="entry name" value="FAD/NAD(P)-binding domain"/>
    <property type="match status" value="2"/>
</dbReference>
<accession>A0A9P6WYU1</accession>
<feature type="domain" description="FAD-dependent oxidoreductase 2 FAD-binding" evidence="15">
    <location>
        <begin position="197"/>
        <end position="230"/>
    </location>
</feature>
<evidence type="ECO:0000313" key="18">
    <source>
        <dbReference type="Proteomes" id="UP000716291"/>
    </source>
</evidence>
<evidence type="ECO:0000256" key="5">
    <source>
        <dbReference type="ARBA" id="ARBA00013125"/>
    </source>
</evidence>
<dbReference type="InterPro" id="IPR012400">
    <property type="entry name" value="Long_Oxdase"/>
</dbReference>
<evidence type="ECO:0000256" key="13">
    <source>
        <dbReference type="PIRSR" id="PIRSR028937-1"/>
    </source>
</evidence>
<evidence type="ECO:0000256" key="11">
    <source>
        <dbReference type="ARBA" id="ARBA00023136"/>
    </source>
</evidence>
<feature type="domain" description="Glucose-methanol-choline oxidoreductase C-terminal" evidence="16">
    <location>
        <begin position="535"/>
        <end position="680"/>
    </location>
</feature>
<comment type="caution">
    <text evidence="17">The sequence shown here is derived from an EMBL/GenBank/DDBJ whole genome shotgun (WGS) entry which is preliminary data.</text>
</comment>
<proteinExistence type="inferred from homology"/>
<keyword evidence="18" id="KW-1185">Reference proteome</keyword>
<evidence type="ECO:0000256" key="1">
    <source>
        <dbReference type="ARBA" id="ARBA00000920"/>
    </source>
</evidence>
<comment type="catalytic activity">
    <reaction evidence="1 12">
        <text>a long-chain primary fatty alcohol + O2 = a long-chain fatty aldehyde + H2O2</text>
        <dbReference type="Rhea" id="RHEA:22756"/>
        <dbReference type="ChEBI" id="CHEBI:15379"/>
        <dbReference type="ChEBI" id="CHEBI:16240"/>
        <dbReference type="ChEBI" id="CHEBI:17176"/>
        <dbReference type="ChEBI" id="CHEBI:77396"/>
        <dbReference type="EC" id="1.1.3.20"/>
    </reaction>
</comment>
<evidence type="ECO:0000256" key="2">
    <source>
        <dbReference type="ARBA" id="ARBA00003842"/>
    </source>
</evidence>
<evidence type="ECO:0000256" key="6">
    <source>
        <dbReference type="ARBA" id="ARBA00022630"/>
    </source>
</evidence>
<reference evidence="17" key="1">
    <citation type="journal article" date="2020" name="Microb. Genom.">
        <title>Genetic diversity of clinical and environmental Mucorales isolates obtained from an investigation of mucormycosis cases among solid organ transplant recipients.</title>
        <authorList>
            <person name="Nguyen M.H."/>
            <person name="Kaul D."/>
            <person name="Muto C."/>
            <person name="Cheng S.J."/>
            <person name="Richter R.A."/>
            <person name="Bruno V.M."/>
            <person name="Liu G."/>
            <person name="Beyhan S."/>
            <person name="Sundermann A.J."/>
            <person name="Mounaud S."/>
            <person name="Pasculle A.W."/>
            <person name="Nierman W.C."/>
            <person name="Driscoll E."/>
            <person name="Cumbie R."/>
            <person name="Clancy C.J."/>
            <person name="Dupont C.L."/>
        </authorList>
    </citation>
    <scope>NUCLEOTIDE SEQUENCE</scope>
    <source>
        <strain evidence="17">GL11</strain>
    </source>
</reference>
<keyword evidence="7" id="KW-0812">Transmembrane</keyword>
<evidence type="ECO:0000259" key="15">
    <source>
        <dbReference type="Pfam" id="PF00890"/>
    </source>
</evidence>
<keyword evidence="6" id="KW-0285">Flavoprotein</keyword>
<evidence type="ECO:0000256" key="4">
    <source>
        <dbReference type="ARBA" id="ARBA00010790"/>
    </source>
</evidence>
<keyword evidence="11" id="KW-0472">Membrane</keyword>
<keyword evidence="8" id="KW-0274">FAD</keyword>
<dbReference type="PANTHER" id="PTHR46056:SF12">
    <property type="entry name" value="LONG-CHAIN-ALCOHOL OXIDASE"/>
    <property type="match status" value="1"/>
</dbReference>
<dbReference type="AlphaFoldDB" id="A0A9P6WYU1"/>
<keyword evidence="10 12" id="KW-0560">Oxidoreductase</keyword>
<evidence type="ECO:0000313" key="17">
    <source>
        <dbReference type="EMBL" id="KAG1301662.1"/>
    </source>
</evidence>
<evidence type="ECO:0000256" key="9">
    <source>
        <dbReference type="ARBA" id="ARBA00022989"/>
    </source>
</evidence>
<dbReference type="Pfam" id="PF00732">
    <property type="entry name" value="GMC_oxred_N"/>
    <property type="match status" value="1"/>
</dbReference>
<dbReference type="GO" id="GO:0016020">
    <property type="term" value="C:membrane"/>
    <property type="evidence" value="ECO:0007669"/>
    <property type="project" value="UniProtKB-SubCell"/>
</dbReference>
<dbReference type="InterPro" id="IPR003953">
    <property type="entry name" value="FAD-dep_OxRdtase_2_FAD-bd"/>
</dbReference>
<dbReference type="GO" id="GO:0046577">
    <property type="term" value="F:long-chain-alcohol oxidase activity"/>
    <property type="evidence" value="ECO:0007669"/>
    <property type="project" value="UniProtKB-EC"/>
</dbReference>
<feature type="active site" description="Proton acceptor" evidence="13">
    <location>
        <position position="628"/>
    </location>
</feature>
<comment type="subcellular location">
    <subcellularLocation>
        <location evidence="3">Membrane</location>
    </subcellularLocation>
</comment>
<gene>
    <name evidence="17" type="ORF">G6F64_011601</name>
</gene>
<evidence type="ECO:0000256" key="12">
    <source>
        <dbReference type="PIRNR" id="PIRNR028937"/>
    </source>
</evidence>